<reference evidence="2 3" key="1">
    <citation type="submission" date="2019-07" db="EMBL/GenBank/DDBJ databases">
        <title>Whole genome shotgun sequence of Chryseobacterium lathyri NBRC 105250.</title>
        <authorList>
            <person name="Hosoyama A."/>
            <person name="Uohara A."/>
            <person name="Ohji S."/>
            <person name="Ichikawa N."/>
        </authorList>
    </citation>
    <scope>NUCLEOTIDE SEQUENCE [LARGE SCALE GENOMIC DNA]</scope>
    <source>
        <strain evidence="2 3">NBRC 105250</strain>
    </source>
</reference>
<comment type="caution">
    <text evidence="2">The sequence shown here is derived from an EMBL/GenBank/DDBJ whole genome shotgun (WGS) entry which is preliminary data.</text>
</comment>
<dbReference type="EMBL" id="BJYI01000011">
    <property type="protein sequence ID" value="GEN72974.1"/>
    <property type="molecule type" value="Genomic_DNA"/>
</dbReference>
<evidence type="ECO:0000256" key="1">
    <source>
        <dbReference type="SAM" id="SignalP"/>
    </source>
</evidence>
<dbReference type="OrthoDB" id="1261121at2"/>
<name>A0A511YCQ4_9FLAO</name>
<protein>
    <submittedName>
        <fullName evidence="2">Uncharacterized protein</fullName>
    </submittedName>
</protein>
<dbReference type="RefSeq" id="WP_111955213.1">
    <property type="nucleotide sequence ID" value="NZ_BJYI01000011.1"/>
</dbReference>
<proteinExistence type="predicted"/>
<organism evidence="2 3">
    <name type="scientific">Chryseobacterium lathyri</name>
    <dbReference type="NCBI Taxonomy" id="395933"/>
    <lineage>
        <taxon>Bacteria</taxon>
        <taxon>Pseudomonadati</taxon>
        <taxon>Bacteroidota</taxon>
        <taxon>Flavobacteriia</taxon>
        <taxon>Flavobacteriales</taxon>
        <taxon>Weeksellaceae</taxon>
        <taxon>Chryseobacterium group</taxon>
        <taxon>Chryseobacterium</taxon>
    </lineage>
</organism>
<gene>
    <name evidence="2" type="ORF">CLA01_30460</name>
</gene>
<feature type="signal peptide" evidence="1">
    <location>
        <begin position="1"/>
        <end position="20"/>
    </location>
</feature>
<feature type="chain" id="PRO_5021875222" evidence="1">
    <location>
        <begin position="21"/>
        <end position="296"/>
    </location>
</feature>
<evidence type="ECO:0000313" key="2">
    <source>
        <dbReference type="EMBL" id="GEN72974.1"/>
    </source>
</evidence>
<dbReference type="AlphaFoldDB" id="A0A511YCQ4"/>
<sequence>MKTRLLLLASILFLSVNAHSQVGINTPTPSSTLDVKGSVEGNFREITGTSTLDILDYHVSFSGASDATLNLPAKSTTDGTPADFRGRKYYIKNNSTTNNLTLVAAAGQIIRSGGMAAANNTFMMQPGKYAVLTASGANGWDLDVVVSSVAANNWELASMDNQGPVIAFQAISTSGYTTLSGSAVTVIVPAGYTQRKVVLNFTGFGEGSGTTNAQGTLRFQIVQTGTATATYGSVNMMSWVSLSGAIRSFNHSTSYSISGLNPGTYTFNLQVSREGEIGVGAVTNWGTVGRADVYVK</sequence>
<evidence type="ECO:0000313" key="3">
    <source>
        <dbReference type="Proteomes" id="UP000321150"/>
    </source>
</evidence>
<keyword evidence="1" id="KW-0732">Signal</keyword>
<dbReference type="Proteomes" id="UP000321150">
    <property type="component" value="Unassembled WGS sequence"/>
</dbReference>
<accession>A0A511YCQ4</accession>